<dbReference type="Gene3D" id="3.30.70.420">
    <property type="entry name" value="Hydroxymethylglutaryl-CoA reductase, class I/II, NAD/NADP-binding domain"/>
    <property type="match status" value="1"/>
</dbReference>
<dbReference type="Proteomes" id="UP000030641">
    <property type="component" value="Unassembled WGS sequence"/>
</dbReference>
<dbReference type="InterPro" id="IPR023076">
    <property type="entry name" value="HMG_CoA_Rdtase_CS"/>
</dbReference>
<keyword evidence="7" id="KW-1185">Reference proteome</keyword>
<dbReference type="InterPro" id="IPR009029">
    <property type="entry name" value="HMG_CoA_Rdtase_sub-bd_dom_sf"/>
</dbReference>
<dbReference type="InterPro" id="IPR004554">
    <property type="entry name" value="HMG_CoA_Rdtase_eu_arc"/>
</dbReference>
<dbReference type="EMBL" id="KL584752">
    <property type="protein sequence ID" value="KEQ98179.1"/>
    <property type="molecule type" value="Genomic_DNA"/>
</dbReference>
<dbReference type="Pfam" id="PF00368">
    <property type="entry name" value="HMG-CoA_red"/>
    <property type="match status" value="1"/>
</dbReference>
<dbReference type="InterPro" id="IPR023282">
    <property type="entry name" value="HMG_CoA_Rdtase_N"/>
</dbReference>
<dbReference type="GeneID" id="25368257"/>
<dbReference type="OrthoDB" id="310654at2759"/>
<dbReference type="PANTHER" id="PTHR10572">
    <property type="entry name" value="3-HYDROXY-3-METHYLGLUTARYL-COENZYME A REDUCTASE"/>
    <property type="match status" value="1"/>
</dbReference>
<dbReference type="STRING" id="1043005.A0A074YPX2"/>
<dbReference type="Gene3D" id="3.90.770.10">
    <property type="entry name" value="3-hydroxy-3-methylglutaryl-coenzyme A Reductase, Chain A, domain 2"/>
    <property type="match status" value="1"/>
</dbReference>
<dbReference type="Gene3D" id="1.10.3270.10">
    <property type="entry name" value="HMGR, N-terminal domain"/>
    <property type="match status" value="1"/>
</dbReference>
<dbReference type="SUPFAM" id="SSF55035">
    <property type="entry name" value="NAD-binding domain of HMG-CoA reductase"/>
    <property type="match status" value="1"/>
</dbReference>
<dbReference type="SUPFAM" id="SSF56542">
    <property type="entry name" value="Substrate-binding domain of HMG-CoA reductase"/>
    <property type="match status" value="1"/>
</dbReference>
<dbReference type="GO" id="GO:0005778">
    <property type="term" value="C:peroxisomal membrane"/>
    <property type="evidence" value="ECO:0007669"/>
    <property type="project" value="TreeGrafter"/>
</dbReference>
<dbReference type="InterPro" id="IPR009023">
    <property type="entry name" value="HMG_CoA_Rdtase_NAD(P)-bd_sf"/>
</dbReference>
<dbReference type="PROSITE" id="PS50065">
    <property type="entry name" value="HMG_COA_REDUCTASE_4"/>
    <property type="match status" value="1"/>
</dbReference>
<evidence type="ECO:0000256" key="2">
    <source>
        <dbReference type="ARBA" id="ARBA00012999"/>
    </source>
</evidence>
<evidence type="ECO:0000256" key="1">
    <source>
        <dbReference type="ARBA" id="ARBA00007661"/>
    </source>
</evidence>
<name>A0A074YPX2_AURSE</name>
<dbReference type="AlphaFoldDB" id="A0A074YPX2"/>
<comment type="similarity">
    <text evidence="1">Belongs to the HMG-CoA reductase family.</text>
</comment>
<dbReference type="CDD" id="cd00643">
    <property type="entry name" value="HMG-CoA_reductase_classI"/>
    <property type="match status" value="1"/>
</dbReference>
<organism evidence="6 7">
    <name type="scientific">Aureobasidium subglaciale (strain EXF-2481)</name>
    <name type="common">Aureobasidium pullulans var. subglaciale</name>
    <dbReference type="NCBI Taxonomy" id="1043005"/>
    <lineage>
        <taxon>Eukaryota</taxon>
        <taxon>Fungi</taxon>
        <taxon>Dikarya</taxon>
        <taxon>Ascomycota</taxon>
        <taxon>Pezizomycotina</taxon>
        <taxon>Dothideomycetes</taxon>
        <taxon>Dothideomycetidae</taxon>
        <taxon>Dothideales</taxon>
        <taxon>Saccotheciaceae</taxon>
        <taxon>Aureobasidium</taxon>
    </lineage>
</organism>
<dbReference type="PRINTS" id="PR00071">
    <property type="entry name" value="HMGCOARDTASE"/>
</dbReference>
<reference evidence="6 7" key="1">
    <citation type="journal article" date="2014" name="BMC Genomics">
        <title>Genome sequencing of four Aureobasidium pullulans varieties: biotechnological potential, stress tolerance, and description of new species.</title>
        <authorList>
            <person name="Gostin Ar C."/>
            <person name="Ohm R.A."/>
            <person name="Kogej T."/>
            <person name="Sonjak S."/>
            <person name="Turk M."/>
            <person name="Zajc J."/>
            <person name="Zalar P."/>
            <person name="Grube M."/>
            <person name="Sun H."/>
            <person name="Han J."/>
            <person name="Sharma A."/>
            <person name="Chiniquy J."/>
            <person name="Ngan C.Y."/>
            <person name="Lipzen A."/>
            <person name="Barry K."/>
            <person name="Grigoriev I.V."/>
            <person name="Gunde-Cimerman N."/>
        </authorList>
    </citation>
    <scope>NUCLEOTIDE SEQUENCE [LARGE SCALE GENOMIC DNA]</scope>
    <source>
        <strain evidence="6 7">EXF-2481</strain>
    </source>
</reference>
<dbReference type="GO" id="GO:0005789">
    <property type="term" value="C:endoplasmic reticulum membrane"/>
    <property type="evidence" value="ECO:0007669"/>
    <property type="project" value="TreeGrafter"/>
</dbReference>
<evidence type="ECO:0000313" key="6">
    <source>
        <dbReference type="EMBL" id="KEQ98179.1"/>
    </source>
</evidence>
<dbReference type="OMA" id="VGRNIEN"/>
<dbReference type="InterPro" id="IPR023074">
    <property type="entry name" value="HMG_CoA_Rdtase_cat_sf"/>
</dbReference>
<dbReference type="InterPro" id="IPR002202">
    <property type="entry name" value="HMG_CoA_Rdtase"/>
</dbReference>
<protein>
    <recommendedName>
        <fullName evidence="2">hydroxymethylglutaryl-CoA reductase (NADPH)</fullName>
        <ecNumber evidence="2">1.1.1.34</ecNumber>
    </recommendedName>
</protein>
<feature type="region of interest" description="Disordered" evidence="5">
    <location>
        <begin position="81"/>
        <end position="119"/>
    </location>
</feature>
<keyword evidence="4" id="KW-0560">Oxidoreductase</keyword>
<evidence type="ECO:0000256" key="5">
    <source>
        <dbReference type="SAM" id="MobiDB-lite"/>
    </source>
</evidence>
<dbReference type="GO" id="GO:0008299">
    <property type="term" value="P:isoprenoid biosynthetic process"/>
    <property type="evidence" value="ECO:0007669"/>
    <property type="project" value="InterPro"/>
</dbReference>
<accession>A0A074YPX2</accession>
<dbReference type="PANTHER" id="PTHR10572:SF24">
    <property type="entry name" value="3-HYDROXY-3-METHYLGLUTARYL-COENZYME A REDUCTASE"/>
    <property type="match status" value="1"/>
</dbReference>
<proteinExistence type="inferred from homology"/>
<dbReference type="EC" id="1.1.1.34" evidence="2"/>
<dbReference type="RefSeq" id="XP_013347023.1">
    <property type="nucleotide sequence ID" value="XM_013491569.1"/>
</dbReference>
<dbReference type="FunFam" id="3.30.70.420:FF:000001">
    <property type="entry name" value="3-hydroxy-3-methylglutaryl coenzyme A reductase"/>
    <property type="match status" value="1"/>
</dbReference>
<evidence type="ECO:0000256" key="4">
    <source>
        <dbReference type="ARBA" id="ARBA00023002"/>
    </source>
</evidence>
<dbReference type="PROSITE" id="PS00318">
    <property type="entry name" value="HMG_COA_REDUCTASE_2"/>
    <property type="match status" value="1"/>
</dbReference>
<gene>
    <name evidence="6" type="ORF">AUEXF2481DRAFT_471834</name>
</gene>
<dbReference type="InParanoid" id="A0A074YPX2"/>
<dbReference type="GO" id="GO:0015936">
    <property type="term" value="P:coenzyme A metabolic process"/>
    <property type="evidence" value="ECO:0007669"/>
    <property type="project" value="InterPro"/>
</dbReference>
<evidence type="ECO:0000256" key="3">
    <source>
        <dbReference type="ARBA" id="ARBA00022857"/>
    </source>
</evidence>
<feature type="compositionally biased region" description="Polar residues" evidence="5">
    <location>
        <begin position="91"/>
        <end position="119"/>
    </location>
</feature>
<keyword evidence="3" id="KW-0521">NADP</keyword>
<dbReference type="GO" id="GO:0006696">
    <property type="term" value="P:ergosterol biosynthetic process"/>
    <property type="evidence" value="ECO:0007669"/>
    <property type="project" value="TreeGrafter"/>
</dbReference>
<dbReference type="HOGENOM" id="CLU_001734_2_0_1"/>
<dbReference type="GO" id="GO:0004420">
    <property type="term" value="F:hydroxymethylglutaryl-CoA reductase (NADPH) activity"/>
    <property type="evidence" value="ECO:0007669"/>
    <property type="project" value="UniProtKB-EC"/>
</dbReference>
<sequence length="589" mass="63200">MRAWNNIMTLDEPMWEWRARALFQGTDSRTLFFALALQLLLYGVLSITHSTSMFIACSLIGTVMMIHLKGDNDEVIIREHFDSRPSDDNGVETSFSAPSSLTKPRYDSPQQSPIITVSQPNDDYTDSAYASRIATPSIDLYQQKADFADSALPHQRQTRPCKSEDLPLLGRILDQRIPLHALERHTNDFYRAIRIRRTLLSSTKNTFKDCSTSLINSALPFENYNYAQVHGRCAENVIGYMPIPVGIAGPLVIDGVSYLIPLATTEGALIASTNRGAKALNTGSGIHTEILDDGMTRAPVLTFPSLSHAASVKRFLDSRKGQEILKESFDATSSYARLVSTTSRVVGSSLYLRFKASTGNAMGMNMLGKGVSAALASLPNHSHLCPALDDMTSKTLSSNLCTDKKPSAINWLLGRGKSVCAEAILPASSISSILKVTVKDLVACNVRKNLVGSALAGMSSGGYNAQAANLVAALFTALGQDIAQVVESSNCMTLMEELDNGDLKVSVTMPSVLVGTVGGGTGLEAQRSMLGLLGLSGEAEDGKEITEDGGDARRLATIVAGTVLAGEVSLMSALVSQDLMTSHLALNRK</sequence>
<evidence type="ECO:0000313" key="7">
    <source>
        <dbReference type="Proteomes" id="UP000030641"/>
    </source>
</evidence>